<keyword evidence="2" id="KW-1185">Reference proteome</keyword>
<dbReference type="EMBL" id="JASBWR010000003">
    <property type="protein sequence ID" value="KAJ9112923.1"/>
    <property type="molecule type" value="Genomic_DNA"/>
</dbReference>
<sequence length="315" mass="36029">MDLVGTQVTVPGSRGHGILRYYGPIDGKAGVFGGIELIGPLATSRGKNSGNVDGVQYFDVKIPQTGLFIPWERLRSSNPQLDNDTSGRISRQSSGNGRQLHIPKRSTQSTPEKNRDSRQEALFYKQQYETLKEETEKKSAILTELQRTVAELEPLLEEYERDLQERDKKLAKQRAEFERARENWRESMDLMSSTQQETELFYEEKLKELEGGANIEALKKLHEKEIDELQRKLEASQSRVETLEKQLEAEKNKNDRKALDDILTKMAHTSLNNNQLPIYEPKKQTDPSTGRDNWCGLCEQDGHVALECPYENDAF</sequence>
<reference evidence="1" key="1">
    <citation type="submission" date="2023-04" db="EMBL/GenBank/DDBJ databases">
        <title>Draft Genome sequencing of Naganishia species isolated from polar environments using Oxford Nanopore Technology.</title>
        <authorList>
            <person name="Leo P."/>
            <person name="Venkateswaran K."/>
        </authorList>
    </citation>
    <scope>NUCLEOTIDE SEQUENCE</scope>
    <source>
        <strain evidence="1">MNA-CCFEE 5261</strain>
    </source>
</reference>
<dbReference type="Proteomes" id="UP001241377">
    <property type="component" value="Unassembled WGS sequence"/>
</dbReference>
<name>A0ACC2WND1_9TREE</name>
<gene>
    <name evidence="1" type="ORF">QFC19_000478</name>
</gene>
<comment type="caution">
    <text evidence="1">The sequence shown here is derived from an EMBL/GenBank/DDBJ whole genome shotgun (WGS) entry which is preliminary data.</text>
</comment>
<proteinExistence type="predicted"/>
<protein>
    <submittedName>
        <fullName evidence="1">Uncharacterized protein</fullName>
    </submittedName>
</protein>
<accession>A0ACC2WND1</accession>
<evidence type="ECO:0000313" key="1">
    <source>
        <dbReference type="EMBL" id="KAJ9112923.1"/>
    </source>
</evidence>
<evidence type="ECO:0000313" key="2">
    <source>
        <dbReference type="Proteomes" id="UP001241377"/>
    </source>
</evidence>
<organism evidence="1 2">
    <name type="scientific">Naganishia cerealis</name>
    <dbReference type="NCBI Taxonomy" id="610337"/>
    <lineage>
        <taxon>Eukaryota</taxon>
        <taxon>Fungi</taxon>
        <taxon>Dikarya</taxon>
        <taxon>Basidiomycota</taxon>
        <taxon>Agaricomycotina</taxon>
        <taxon>Tremellomycetes</taxon>
        <taxon>Filobasidiales</taxon>
        <taxon>Filobasidiaceae</taxon>
        <taxon>Naganishia</taxon>
    </lineage>
</organism>